<dbReference type="EMBL" id="MJAT01000012">
    <property type="protein sequence ID" value="OEH85733.1"/>
    <property type="molecule type" value="Genomic_DNA"/>
</dbReference>
<dbReference type="RefSeq" id="WP_069701817.1">
    <property type="nucleotide sequence ID" value="NZ_MJAT01000012.1"/>
</dbReference>
<reference evidence="3 4" key="1">
    <citation type="submission" date="2016-09" db="EMBL/GenBank/DDBJ databases">
        <title>Desulfuribacillus arsenicus sp. nov., an obligately anaerobic, dissimilatory arsenic- and antimonate-reducing bacterium isolated from anoxic sediments.</title>
        <authorList>
            <person name="Abin C.A."/>
            <person name="Hollibaugh J.T."/>
        </authorList>
    </citation>
    <scope>NUCLEOTIDE SEQUENCE [LARGE SCALE GENOMIC DNA]</scope>
    <source>
        <strain evidence="3 4">MLFW-2</strain>
    </source>
</reference>
<dbReference type="Gene3D" id="3.40.1350.10">
    <property type="match status" value="1"/>
</dbReference>
<dbReference type="GO" id="GO:0003677">
    <property type="term" value="F:DNA binding"/>
    <property type="evidence" value="ECO:0007669"/>
    <property type="project" value="InterPro"/>
</dbReference>
<proteinExistence type="predicted"/>
<dbReference type="InterPro" id="IPR007560">
    <property type="entry name" value="Restrct_endonuc_IV_Mrr"/>
</dbReference>
<feature type="transmembrane region" description="Helical" evidence="1">
    <location>
        <begin position="12"/>
        <end position="42"/>
    </location>
</feature>
<evidence type="ECO:0000313" key="3">
    <source>
        <dbReference type="EMBL" id="OEH85733.1"/>
    </source>
</evidence>
<evidence type="ECO:0000256" key="1">
    <source>
        <dbReference type="SAM" id="Phobius"/>
    </source>
</evidence>
<dbReference type="GO" id="GO:0009307">
    <property type="term" value="P:DNA restriction-modification system"/>
    <property type="evidence" value="ECO:0007669"/>
    <property type="project" value="InterPro"/>
</dbReference>
<dbReference type="OrthoDB" id="9797274at2"/>
<name>A0A1E5L6Z0_9FIRM</name>
<feature type="domain" description="Restriction endonuclease type IV Mrr" evidence="2">
    <location>
        <begin position="272"/>
        <end position="380"/>
    </location>
</feature>
<dbReference type="SUPFAM" id="SSF52980">
    <property type="entry name" value="Restriction endonuclease-like"/>
    <property type="match status" value="1"/>
</dbReference>
<accession>A0A1E5L6Z0</accession>
<dbReference type="InterPro" id="IPR052906">
    <property type="entry name" value="Type_IV_Methyl-Rstrct_Enzyme"/>
</dbReference>
<dbReference type="Pfam" id="PF04471">
    <property type="entry name" value="Mrr_cat"/>
    <property type="match status" value="1"/>
</dbReference>
<organism evidence="3 4">
    <name type="scientific">Desulfuribacillus stibiiarsenatis</name>
    <dbReference type="NCBI Taxonomy" id="1390249"/>
    <lineage>
        <taxon>Bacteria</taxon>
        <taxon>Bacillati</taxon>
        <taxon>Bacillota</taxon>
        <taxon>Desulfuribacillia</taxon>
        <taxon>Desulfuribacillales</taxon>
        <taxon>Desulfuribacillaceae</taxon>
        <taxon>Desulfuribacillus</taxon>
    </lineage>
</organism>
<keyword evidence="4" id="KW-1185">Reference proteome</keyword>
<dbReference type="InterPro" id="IPR011335">
    <property type="entry name" value="Restrct_endonuc-II-like"/>
</dbReference>
<dbReference type="PANTHER" id="PTHR30015:SF7">
    <property type="entry name" value="TYPE IV METHYL-DIRECTED RESTRICTION ENZYME ECOKMRR"/>
    <property type="match status" value="1"/>
</dbReference>
<comment type="caution">
    <text evidence="3">The sequence shown here is derived from an EMBL/GenBank/DDBJ whole genome shotgun (WGS) entry which is preliminary data.</text>
</comment>
<keyword evidence="1" id="KW-1133">Transmembrane helix</keyword>
<dbReference type="GO" id="GO:0015666">
    <property type="term" value="F:restriction endodeoxyribonuclease activity"/>
    <property type="evidence" value="ECO:0007669"/>
    <property type="project" value="TreeGrafter"/>
</dbReference>
<sequence>MKLQHISLSIFAVVLLSGIILYDIALAVVGLLGIAFSGWGFVYPDRANFLIYRVQSNIAKERLEKEYREYQHLLNKAEGYIIRFADTFDMKFPLEWSIDKKGNVMNAAENELGVDKLIEPFKHFQELLQDEGMEIPDYVVQLEINRMVDDMRYNEFKILLEKLIGEQPTPKNIVKTFAQQIGTTPEEVRYMNRVFTIDFLLRYLTQRFSQRDIQLQLQLDITKPEKAKTDVQLSLKHYSQDLEKERRVNTMRGILYGKIQPTSHKEVAQWLAFSNKELEEDLRELFVRMGYEVKEPSTRVQGTDFLLKRLQQKLSIKNAFVMDDTTVSAKTIQEAFAGMKYWDCEIGIVVSNGKFSDEAIDLARKLGIEMWDADTLQRMLDKYWNNDIEYWQLLKHKKIDSLEEKTSDAPQVLQSYSH</sequence>
<evidence type="ECO:0000259" key="2">
    <source>
        <dbReference type="Pfam" id="PF04471"/>
    </source>
</evidence>
<dbReference type="AlphaFoldDB" id="A0A1E5L6Z0"/>
<dbReference type="InterPro" id="IPR011856">
    <property type="entry name" value="tRNA_endonuc-like_dom_sf"/>
</dbReference>
<dbReference type="Proteomes" id="UP000095255">
    <property type="component" value="Unassembled WGS sequence"/>
</dbReference>
<dbReference type="PANTHER" id="PTHR30015">
    <property type="entry name" value="MRR RESTRICTION SYSTEM PROTEIN"/>
    <property type="match status" value="1"/>
</dbReference>
<gene>
    <name evidence="3" type="ORF">BHU72_02830</name>
</gene>
<protein>
    <recommendedName>
        <fullName evidence="2">Restriction endonuclease type IV Mrr domain-containing protein</fullName>
    </recommendedName>
</protein>
<keyword evidence="1" id="KW-0472">Membrane</keyword>
<keyword evidence="1" id="KW-0812">Transmembrane</keyword>
<evidence type="ECO:0000313" key="4">
    <source>
        <dbReference type="Proteomes" id="UP000095255"/>
    </source>
</evidence>
<dbReference type="STRING" id="1390249.BHU72_02830"/>